<dbReference type="SMART" id="SM00671">
    <property type="entry name" value="SEL1"/>
    <property type="match status" value="6"/>
</dbReference>
<dbReference type="GO" id="GO:0005524">
    <property type="term" value="F:ATP binding"/>
    <property type="evidence" value="ECO:0007669"/>
    <property type="project" value="InterPro"/>
</dbReference>
<dbReference type="OrthoDB" id="4062651at2759"/>
<sequence>MSRETTSEKEWETLMDNLIIEDTMQKENIPFYQYSEFENLKLISRNVYEAIFKTSQKTVALKCVSLNDKFALDNLINEIKKHRKLEIHDSILKLYGITQQENTNNYMVIFEYANNGSLRQYLKTNLRKLDWNTKLNLAKQIANILMHLHSNDIIYGRLNSENILIHNGNIKLRVFGIAKTIPDSLRFLTNTGPIQYMDPQYLELFNITGKKSSDIFGLGIILWEISSGHPPFEMESSSNIDLLKNIAKGKREMTIPGTPQKYKEIYTDCWKHNGNSRPDISQVVKNLSEIVISDARVEFGTSQSQPYNVTDIKLENLNISDIFGLGIILWEISSGHPPFEMESSSNIDLLKNIAKGKREMTIPGTPQKYKEIYTDCWKHNGNSRPDISQVVKNLSEIVISDARVEFGTSQSQPYNVTDIKLENLNIQNEEPEIKPDHSFIDVTTEVNGFVNDLFEFFIDVRTKQVRMVQPIMIKKYIREYKKNPVKILYEMIRHPYHYLLTSLIGFFYQYGIGTVVDNQMAFKFFDLEIIETPSSNSSSLTKLYNSNKEINTISLANMYLNGTGVEKDTTKAFRIYQKLSNKESLIALNSVAFCYEYGLGVEKNEEKAFETYLKSAEKGYIVAQFNVGRCYVNGIGIEIDKTKGFQCCIKSARAGDINAMCNLGYYYFSGIGVDKDEKEAFKWYPKAAEKGLSMAQHNLGCCYETGYGIDRDEVKAFEWYKKAAENDYADSQYVIGECFYEGYGIKKDIINAIRWLNKAKENGNTYANELLEEIINNVM</sequence>
<dbReference type="Pfam" id="PF07714">
    <property type="entry name" value="PK_Tyr_Ser-Thr"/>
    <property type="match status" value="2"/>
</dbReference>
<dbReference type="InterPro" id="IPR000719">
    <property type="entry name" value="Prot_kinase_dom"/>
</dbReference>
<evidence type="ECO:0000256" key="1">
    <source>
        <dbReference type="ARBA" id="ARBA00038101"/>
    </source>
</evidence>
<name>A0A397IAD3_9GLOM</name>
<dbReference type="GO" id="GO:0004672">
    <property type="term" value="F:protein kinase activity"/>
    <property type="evidence" value="ECO:0007669"/>
    <property type="project" value="InterPro"/>
</dbReference>
<comment type="caution">
    <text evidence="3">The sequence shown here is derived from an EMBL/GenBank/DDBJ whole genome shotgun (WGS) entry which is preliminary data.</text>
</comment>
<dbReference type="InterPro" id="IPR001245">
    <property type="entry name" value="Ser-Thr/Tyr_kinase_cat_dom"/>
</dbReference>
<protein>
    <recommendedName>
        <fullName evidence="2">Protein kinase domain-containing protein</fullName>
    </recommendedName>
</protein>
<dbReference type="PROSITE" id="PS50011">
    <property type="entry name" value="PROTEIN_KINASE_DOM"/>
    <property type="match status" value="1"/>
</dbReference>
<dbReference type="SUPFAM" id="SSF56112">
    <property type="entry name" value="Protein kinase-like (PK-like)"/>
    <property type="match status" value="2"/>
</dbReference>
<dbReference type="SUPFAM" id="SSF81901">
    <property type="entry name" value="HCP-like"/>
    <property type="match status" value="2"/>
</dbReference>
<dbReference type="InterPro" id="IPR011009">
    <property type="entry name" value="Kinase-like_dom_sf"/>
</dbReference>
<evidence type="ECO:0000313" key="4">
    <source>
        <dbReference type="Proteomes" id="UP000266861"/>
    </source>
</evidence>
<reference evidence="3 4" key="1">
    <citation type="submission" date="2018-08" db="EMBL/GenBank/DDBJ databases">
        <title>Genome and evolution of the arbuscular mycorrhizal fungus Diversispora epigaea (formerly Glomus versiforme) and its bacterial endosymbionts.</title>
        <authorList>
            <person name="Sun X."/>
            <person name="Fei Z."/>
            <person name="Harrison M."/>
        </authorList>
    </citation>
    <scope>NUCLEOTIDE SEQUENCE [LARGE SCALE GENOMIC DNA]</scope>
    <source>
        <strain evidence="3 4">IT104</strain>
    </source>
</reference>
<dbReference type="AlphaFoldDB" id="A0A397IAD3"/>
<organism evidence="3 4">
    <name type="scientific">Diversispora epigaea</name>
    <dbReference type="NCBI Taxonomy" id="1348612"/>
    <lineage>
        <taxon>Eukaryota</taxon>
        <taxon>Fungi</taxon>
        <taxon>Fungi incertae sedis</taxon>
        <taxon>Mucoromycota</taxon>
        <taxon>Glomeromycotina</taxon>
        <taxon>Glomeromycetes</taxon>
        <taxon>Diversisporales</taxon>
        <taxon>Diversisporaceae</taxon>
        <taxon>Diversispora</taxon>
    </lineage>
</organism>
<dbReference type="EMBL" id="PQFF01000252">
    <property type="protein sequence ID" value="RHZ70103.1"/>
    <property type="molecule type" value="Genomic_DNA"/>
</dbReference>
<evidence type="ECO:0000259" key="2">
    <source>
        <dbReference type="PROSITE" id="PS50011"/>
    </source>
</evidence>
<dbReference type="PANTHER" id="PTHR11102:SF160">
    <property type="entry name" value="ERAD-ASSOCIATED E3 UBIQUITIN-PROTEIN LIGASE COMPONENT HRD3"/>
    <property type="match status" value="1"/>
</dbReference>
<dbReference type="InterPro" id="IPR050767">
    <property type="entry name" value="Sel1_AlgK"/>
</dbReference>
<dbReference type="Gene3D" id="1.10.510.10">
    <property type="entry name" value="Transferase(Phosphotransferase) domain 1"/>
    <property type="match status" value="2"/>
</dbReference>
<dbReference type="InterPro" id="IPR011990">
    <property type="entry name" value="TPR-like_helical_dom_sf"/>
</dbReference>
<dbReference type="STRING" id="1348612.A0A397IAD3"/>
<comment type="similarity">
    <text evidence="1">Belongs to the sel-1 family.</text>
</comment>
<feature type="domain" description="Protein kinase" evidence="2">
    <location>
        <begin position="37"/>
        <end position="291"/>
    </location>
</feature>
<dbReference type="Pfam" id="PF08238">
    <property type="entry name" value="Sel1"/>
    <property type="match status" value="7"/>
</dbReference>
<proteinExistence type="inferred from homology"/>
<dbReference type="PANTHER" id="PTHR11102">
    <property type="entry name" value="SEL-1-LIKE PROTEIN"/>
    <property type="match status" value="1"/>
</dbReference>
<dbReference type="Gene3D" id="1.25.40.10">
    <property type="entry name" value="Tetratricopeptide repeat domain"/>
    <property type="match status" value="2"/>
</dbReference>
<dbReference type="InterPro" id="IPR006597">
    <property type="entry name" value="Sel1-like"/>
</dbReference>
<keyword evidence="4" id="KW-1185">Reference proteome</keyword>
<gene>
    <name evidence="3" type="ORF">Glove_275g90</name>
</gene>
<dbReference type="SMART" id="SM00220">
    <property type="entry name" value="S_TKc"/>
    <property type="match status" value="1"/>
</dbReference>
<evidence type="ECO:0000313" key="3">
    <source>
        <dbReference type="EMBL" id="RHZ70103.1"/>
    </source>
</evidence>
<accession>A0A397IAD3</accession>
<dbReference type="Proteomes" id="UP000266861">
    <property type="component" value="Unassembled WGS sequence"/>
</dbReference>